<evidence type="ECO:0000313" key="2">
    <source>
        <dbReference type="Proteomes" id="UP000716291"/>
    </source>
</evidence>
<keyword evidence="2" id="KW-1185">Reference proteome</keyword>
<comment type="caution">
    <text evidence="1">The sequence shown here is derived from an EMBL/GenBank/DDBJ whole genome shotgun (WGS) entry which is preliminary data.</text>
</comment>
<gene>
    <name evidence="1" type="ORF">G6F64_009016</name>
</gene>
<sequence length="326" mass="38114">MNEDSQSSTPASTMSTTGALVSDYRILSVKSSINGIGWNEQYRERLEELVNIIHATATHTYSLSKFIFLCALQDDDNFYIAAYINKEFFSEIWLFLMHYHRGRVGEAIDRRWPELKYAQQSSLVEGRKMYTAYINNIGAHFGNHFRRAINTLLQIRQRKAYLIRQKQEERVDNEAISNKNNIYYDAKANPCEHIMTFYQLAHLFEALGLPILDYFPLRRTWIPIYATIDKSTPYIADLNAQQHGEITDHYVTIDSGRRDILYCVHENSTADAPRTNRYSKSCQDKMEKTKEYRRIGEAVKPQVRNAEDTAFEEVYHQGYQWDASRI</sequence>
<reference evidence="1" key="1">
    <citation type="journal article" date="2020" name="Microb. Genom.">
        <title>Genetic diversity of clinical and environmental Mucorales isolates obtained from an investigation of mucormycosis cases among solid organ transplant recipients.</title>
        <authorList>
            <person name="Nguyen M.H."/>
            <person name="Kaul D."/>
            <person name="Muto C."/>
            <person name="Cheng S.J."/>
            <person name="Richter R.A."/>
            <person name="Bruno V.M."/>
            <person name="Liu G."/>
            <person name="Beyhan S."/>
            <person name="Sundermann A.J."/>
            <person name="Mounaud S."/>
            <person name="Pasculle A.W."/>
            <person name="Nierman W.C."/>
            <person name="Driscoll E."/>
            <person name="Cumbie R."/>
            <person name="Clancy C.J."/>
            <person name="Dupont C.L."/>
        </authorList>
    </citation>
    <scope>NUCLEOTIDE SEQUENCE</scope>
    <source>
        <strain evidence="1">GL11</strain>
    </source>
</reference>
<protein>
    <submittedName>
        <fullName evidence="1">Uncharacterized protein</fullName>
    </submittedName>
</protein>
<proteinExistence type="predicted"/>
<name>A0A9P7BQ02_RHIOR</name>
<dbReference type="AlphaFoldDB" id="A0A9P7BQ02"/>
<organism evidence="1 2">
    <name type="scientific">Rhizopus oryzae</name>
    <name type="common">Mucormycosis agent</name>
    <name type="synonym">Rhizopus arrhizus var. delemar</name>
    <dbReference type="NCBI Taxonomy" id="64495"/>
    <lineage>
        <taxon>Eukaryota</taxon>
        <taxon>Fungi</taxon>
        <taxon>Fungi incertae sedis</taxon>
        <taxon>Mucoromycota</taxon>
        <taxon>Mucoromycotina</taxon>
        <taxon>Mucoromycetes</taxon>
        <taxon>Mucorales</taxon>
        <taxon>Mucorineae</taxon>
        <taxon>Rhizopodaceae</taxon>
        <taxon>Rhizopus</taxon>
    </lineage>
</organism>
<accession>A0A9P7BQ02</accession>
<dbReference type="Proteomes" id="UP000716291">
    <property type="component" value="Unassembled WGS sequence"/>
</dbReference>
<evidence type="ECO:0000313" key="1">
    <source>
        <dbReference type="EMBL" id="KAG1304662.1"/>
    </source>
</evidence>
<dbReference type="EMBL" id="JAANQT010001570">
    <property type="protein sequence ID" value="KAG1304662.1"/>
    <property type="molecule type" value="Genomic_DNA"/>
</dbReference>